<evidence type="ECO:0000256" key="10">
    <source>
        <dbReference type="ARBA" id="ARBA00023204"/>
    </source>
</evidence>
<evidence type="ECO:0000256" key="1">
    <source>
        <dbReference type="ARBA" id="ARBA00007484"/>
    </source>
</evidence>
<feature type="DNA-binding region" description="H-T-H motif" evidence="12">
    <location>
        <begin position="37"/>
        <end position="57"/>
    </location>
</feature>
<gene>
    <name evidence="12 16" type="primary">lexA</name>
    <name evidence="16" type="ORF">Enr8_11520</name>
</gene>
<dbReference type="InterPro" id="IPR006199">
    <property type="entry name" value="LexA_DNA-bd_dom"/>
</dbReference>
<dbReference type="Pfam" id="PF00717">
    <property type="entry name" value="Peptidase_S24"/>
    <property type="match status" value="1"/>
</dbReference>
<dbReference type="InterPro" id="IPR006197">
    <property type="entry name" value="Peptidase_S24_LexA"/>
</dbReference>
<dbReference type="AlphaFoldDB" id="A0A5C5VN48"/>
<dbReference type="Proteomes" id="UP000318878">
    <property type="component" value="Unassembled WGS sequence"/>
</dbReference>
<dbReference type="PANTHER" id="PTHR33516:SF2">
    <property type="entry name" value="LEXA REPRESSOR-RELATED"/>
    <property type="match status" value="1"/>
</dbReference>
<comment type="subunit">
    <text evidence="12">Homodimer.</text>
</comment>
<dbReference type="EMBL" id="SJPF01000001">
    <property type="protein sequence ID" value="TWT39453.1"/>
    <property type="molecule type" value="Genomic_DNA"/>
</dbReference>
<evidence type="ECO:0000256" key="9">
    <source>
        <dbReference type="ARBA" id="ARBA00023163"/>
    </source>
</evidence>
<keyword evidence="9 12" id="KW-0804">Transcription</keyword>
<dbReference type="GO" id="GO:0006508">
    <property type="term" value="P:proteolysis"/>
    <property type="evidence" value="ECO:0007669"/>
    <property type="project" value="InterPro"/>
</dbReference>
<keyword evidence="8 12" id="KW-0238">DNA-binding</keyword>
<comment type="similarity">
    <text evidence="1 12 13">Belongs to the peptidase S24 family.</text>
</comment>
<dbReference type="SUPFAM" id="SSF46785">
    <property type="entry name" value="Winged helix' DNA-binding domain"/>
    <property type="match status" value="1"/>
</dbReference>
<feature type="site" description="Cleavage; by autolysis" evidence="12">
    <location>
        <begin position="95"/>
        <end position="96"/>
    </location>
</feature>
<accession>A0A5C5VN48</accession>
<dbReference type="GO" id="GO:0045892">
    <property type="term" value="P:negative regulation of DNA-templated transcription"/>
    <property type="evidence" value="ECO:0007669"/>
    <property type="project" value="UniProtKB-UniRule"/>
</dbReference>
<evidence type="ECO:0000313" key="16">
    <source>
        <dbReference type="EMBL" id="TWT39453.1"/>
    </source>
</evidence>
<dbReference type="InterPro" id="IPR039418">
    <property type="entry name" value="LexA-like"/>
</dbReference>
<comment type="caution">
    <text evidence="16">The sequence shown here is derived from an EMBL/GenBank/DDBJ whole genome shotgun (WGS) entry which is preliminary data.</text>
</comment>
<evidence type="ECO:0000256" key="12">
    <source>
        <dbReference type="HAMAP-Rule" id="MF_00015"/>
    </source>
</evidence>
<evidence type="ECO:0000313" key="17">
    <source>
        <dbReference type="Proteomes" id="UP000318878"/>
    </source>
</evidence>
<dbReference type="PANTHER" id="PTHR33516">
    <property type="entry name" value="LEXA REPRESSOR"/>
    <property type="match status" value="1"/>
</dbReference>
<keyword evidence="11 12" id="KW-0742">SOS response</keyword>
<dbReference type="InterPro" id="IPR015927">
    <property type="entry name" value="Peptidase_S24_S26A/B/C"/>
</dbReference>
<keyword evidence="10 12" id="KW-0234">DNA repair</keyword>
<dbReference type="EC" id="3.4.21.88" evidence="12"/>
<dbReference type="FunFam" id="1.10.10.10:FF:000009">
    <property type="entry name" value="LexA repressor"/>
    <property type="match status" value="1"/>
</dbReference>
<evidence type="ECO:0000256" key="13">
    <source>
        <dbReference type="RuleBase" id="RU003991"/>
    </source>
</evidence>
<keyword evidence="5 12" id="KW-0378">Hydrolase</keyword>
<sequence length="206" mass="22850">MASSNSTSALDQLTQRQRAVFSFIRDKIVSRGYGPTVREIGDEFKISSPNGVMCHLKALEKKGLISRQPNMSRAIQLTCDEADEVGLPLVGQIAAGVLHEAIEQKELIDFRDMFARHDQFVLAVKGDSMIEAHIEDGDYVVVRKQTSAQTGQIVVAETEDGEATLKYWFPEKNRIRLQPANSSMSPIYVKNAKVRGVVVGVVRKMS</sequence>
<dbReference type="CDD" id="cd06529">
    <property type="entry name" value="S24_LexA-like"/>
    <property type="match status" value="1"/>
</dbReference>
<keyword evidence="17" id="KW-1185">Reference proteome</keyword>
<keyword evidence="2 12" id="KW-0678">Repressor</keyword>
<evidence type="ECO:0000256" key="11">
    <source>
        <dbReference type="ARBA" id="ARBA00023236"/>
    </source>
</evidence>
<evidence type="ECO:0000256" key="2">
    <source>
        <dbReference type="ARBA" id="ARBA00022491"/>
    </source>
</evidence>
<reference evidence="16 17" key="1">
    <citation type="submission" date="2019-02" db="EMBL/GenBank/DDBJ databases">
        <title>Deep-cultivation of Planctomycetes and their phenomic and genomic characterization uncovers novel biology.</title>
        <authorList>
            <person name="Wiegand S."/>
            <person name="Jogler M."/>
            <person name="Boedeker C."/>
            <person name="Pinto D."/>
            <person name="Vollmers J."/>
            <person name="Rivas-Marin E."/>
            <person name="Kohn T."/>
            <person name="Peeters S.H."/>
            <person name="Heuer A."/>
            <person name="Rast P."/>
            <person name="Oberbeckmann S."/>
            <person name="Bunk B."/>
            <person name="Jeske O."/>
            <person name="Meyerdierks A."/>
            <person name="Storesund J.E."/>
            <person name="Kallscheuer N."/>
            <person name="Luecker S."/>
            <person name="Lage O.M."/>
            <person name="Pohl T."/>
            <person name="Merkel B.J."/>
            <person name="Hornburger P."/>
            <person name="Mueller R.-W."/>
            <person name="Bruemmer F."/>
            <person name="Labrenz M."/>
            <person name="Spormann A.M."/>
            <person name="Op Den Camp H."/>
            <person name="Overmann J."/>
            <person name="Amann R."/>
            <person name="Jetten M.S.M."/>
            <person name="Mascher T."/>
            <person name="Medema M.H."/>
            <person name="Devos D.P."/>
            <person name="Kaster A.-K."/>
            <person name="Ovreas L."/>
            <person name="Rohde M."/>
            <person name="Galperin M.Y."/>
            <person name="Jogler C."/>
        </authorList>
    </citation>
    <scope>NUCLEOTIDE SEQUENCE [LARGE SCALE GENOMIC DNA]</scope>
    <source>
        <strain evidence="16 17">Enr8</strain>
    </source>
</reference>
<evidence type="ECO:0000256" key="8">
    <source>
        <dbReference type="ARBA" id="ARBA00023125"/>
    </source>
</evidence>
<protein>
    <recommendedName>
        <fullName evidence="12">LexA repressor</fullName>
        <ecNumber evidence="12">3.4.21.88</ecNumber>
    </recommendedName>
</protein>
<dbReference type="InterPro" id="IPR036388">
    <property type="entry name" value="WH-like_DNA-bd_sf"/>
</dbReference>
<keyword evidence="3 12" id="KW-0235">DNA replication</keyword>
<dbReference type="GO" id="GO:0006281">
    <property type="term" value="P:DNA repair"/>
    <property type="evidence" value="ECO:0007669"/>
    <property type="project" value="UniProtKB-UniRule"/>
</dbReference>
<feature type="domain" description="Peptidase S24/S26A/S26B/S26C" evidence="14">
    <location>
        <begin position="88"/>
        <end position="199"/>
    </location>
</feature>
<dbReference type="Pfam" id="PF01726">
    <property type="entry name" value="LexA_DNA_bind"/>
    <property type="match status" value="1"/>
</dbReference>
<evidence type="ECO:0000256" key="5">
    <source>
        <dbReference type="ARBA" id="ARBA00022801"/>
    </source>
</evidence>
<keyword evidence="4 12" id="KW-0227">DNA damage</keyword>
<evidence type="ECO:0000256" key="6">
    <source>
        <dbReference type="ARBA" id="ARBA00022813"/>
    </source>
</evidence>
<dbReference type="RefSeq" id="WP_146429622.1">
    <property type="nucleotide sequence ID" value="NZ_SJPF01000001.1"/>
</dbReference>
<comment type="function">
    <text evidence="12">Represses a number of genes involved in the response to DNA damage (SOS response), including recA and lexA. In the presence of single-stranded DNA, RecA interacts with LexA causing an autocatalytic cleavage which disrupts the DNA-binding part of LexA, leading to derepression of the SOS regulon and eventually DNA repair.</text>
</comment>
<dbReference type="GO" id="GO:0003677">
    <property type="term" value="F:DNA binding"/>
    <property type="evidence" value="ECO:0007669"/>
    <property type="project" value="UniProtKB-UniRule"/>
</dbReference>
<dbReference type="NCBIfam" id="TIGR00498">
    <property type="entry name" value="lexA"/>
    <property type="match status" value="1"/>
</dbReference>
<dbReference type="Gene3D" id="2.10.109.10">
    <property type="entry name" value="Umud Fragment, subunit A"/>
    <property type="match status" value="1"/>
</dbReference>
<keyword evidence="6 12" id="KW-0068">Autocatalytic cleavage</keyword>
<evidence type="ECO:0000256" key="4">
    <source>
        <dbReference type="ARBA" id="ARBA00022763"/>
    </source>
</evidence>
<proteinExistence type="inferred from homology"/>
<dbReference type="OrthoDB" id="9802364at2"/>
<dbReference type="Gene3D" id="1.10.10.10">
    <property type="entry name" value="Winged helix-like DNA-binding domain superfamily/Winged helix DNA-binding domain"/>
    <property type="match status" value="1"/>
</dbReference>
<evidence type="ECO:0000259" key="14">
    <source>
        <dbReference type="Pfam" id="PF00717"/>
    </source>
</evidence>
<organism evidence="16 17">
    <name type="scientific">Blastopirellula retiformator</name>
    <dbReference type="NCBI Taxonomy" id="2527970"/>
    <lineage>
        <taxon>Bacteria</taxon>
        <taxon>Pseudomonadati</taxon>
        <taxon>Planctomycetota</taxon>
        <taxon>Planctomycetia</taxon>
        <taxon>Pirellulales</taxon>
        <taxon>Pirellulaceae</taxon>
        <taxon>Blastopirellula</taxon>
    </lineage>
</organism>
<evidence type="ECO:0000256" key="7">
    <source>
        <dbReference type="ARBA" id="ARBA00023015"/>
    </source>
</evidence>
<keyword evidence="7 12" id="KW-0805">Transcription regulation</keyword>
<dbReference type="SUPFAM" id="SSF51306">
    <property type="entry name" value="LexA/Signal peptidase"/>
    <property type="match status" value="1"/>
</dbReference>
<feature type="active site" description="For autocatalytic cleavage activity" evidence="12">
    <location>
        <position position="166"/>
    </location>
</feature>
<feature type="domain" description="LexA repressor DNA-binding" evidence="15">
    <location>
        <begin position="12"/>
        <end position="74"/>
    </location>
</feature>
<dbReference type="HAMAP" id="MF_00015">
    <property type="entry name" value="LexA"/>
    <property type="match status" value="1"/>
</dbReference>
<feature type="active site" description="For autocatalytic cleavage activity" evidence="12">
    <location>
        <position position="128"/>
    </location>
</feature>
<dbReference type="PRINTS" id="PR00726">
    <property type="entry name" value="LEXASERPTASE"/>
</dbReference>
<evidence type="ECO:0000259" key="15">
    <source>
        <dbReference type="Pfam" id="PF01726"/>
    </source>
</evidence>
<name>A0A5C5VN48_9BACT</name>
<dbReference type="InterPro" id="IPR006200">
    <property type="entry name" value="LexA"/>
</dbReference>
<dbReference type="InterPro" id="IPR036390">
    <property type="entry name" value="WH_DNA-bd_sf"/>
</dbReference>
<dbReference type="InterPro" id="IPR050077">
    <property type="entry name" value="LexA_repressor"/>
</dbReference>
<comment type="catalytic activity">
    <reaction evidence="12">
        <text>Hydrolysis of Ala-|-Gly bond in repressor LexA.</text>
        <dbReference type="EC" id="3.4.21.88"/>
    </reaction>
</comment>
<dbReference type="GO" id="GO:0004252">
    <property type="term" value="F:serine-type endopeptidase activity"/>
    <property type="evidence" value="ECO:0007669"/>
    <property type="project" value="UniProtKB-UniRule"/>
</dbReference>
<dbReference type="GO" id="GO:0009432">
    <property type="term" value="P:SOS response"/>
    <property type="evidence" value="ECO:0007669"/>
    <property type="project" value="UniProtKB-UniRule"/>
</dbReference>
<dbReference type="InterPro" id="IPR036286">
    <property type="entry name" value="LexA/Signal_pep-like_sf"/>
</dbReference>
<dbReference type="GO" id="GO:0006260">
    <property type="term" value="P:DNA replication"/>
    <property type="evidence" value="ECO:0007669"/>
    <property type="project" value="UniProtKB-UniRule"/>
</dbReference>
<evidence type="ECO:0000256" key="3">
    <source>
        <dbReference type="ARBA" id="ARBA00022705"/>
    </source>
</evidence>